<dbReference type="EMBL" id="CP097122">
    <property type="protein sequence ID" value="USS92242.1"/>
    <property type="molecule type" value="Genomic_DNA"/>
</dbReference>
<keyword evidence="4 6" id="KW-1133">Transmembrane helix</keyword>
<keyword evidence="9" id="KW-1185">Reference proteome</keyword>
<evidence type="ECO:0000313" key="9">
    <source>
        <dbReference type="Proteomes" id="UP001056093"/>
    </source>
</evidence>
<dbReference type="RefSeq" id="WP_252774033.1">
    <property type="nucleotide sequence ID" value="NZ_CP097122.1"/>
</dbReference>
<comment type="subcellular location">
    <subcellularLocation>
        <location evidence="1">Cell membrane</location>
        <topology evidence="1">Multi-pass membrane protein</topology>
    </subcellularLocation>
</comment>
<feature type="transmembrane region" description="Helical" evidence="6">
    <location>
        <begin position="107"/>
        <end position="131"/>
    </location>
</feature>
<keyword evidence="3 6" id="KW-0812">Transmembrane</keyword>
<dbReference type="SUPFAM" id="SSF103473">
    <property type="entry name" value="MFS general substrate transporter"/>
    <property type="match status" value="1"/>
</dbReference>
<evidence type="ECO:0000256" key="6">
    <source>
        <dbReference type="SAM" id="Phobius"/>
    </source>
</evidence>
<proteinExistence type="predicted"/>
<reference evidence="8" key="1">
    <citation type="submission" date="2022-05" db="EMBL/GenBank/DDBJ databases">
        <authorList>
            <person name="Oliphant S.A."/>
            <person name="Watson-Haigh N.S."/>
            <person name="Sumby K.M."/>
            <person name="Gardner J.M."/>
            <person name="Jiranek V."/>
        </authorList>
    </citation>
    <scope>NUCLEOTIDE SEQUENCE</scope>
    <source>
        <strain evidence="8">KI3_B9</strain>
    </source>
</reference>
<dbReference type="InterPro" id="IPR036259">
    <property type="entry name" value="MFS_trans_sf"/>
</dbReference>
<evidence type="ECO:0000256" key="3">
    <source>
        <dbReference type="ARBA" id="ARBA00022692"/>
    </source>
</evidence>
<dbReference type="Pfam" id="PF07690">
    <property type="entry name" value="MFS_1"/>
    <property type="match status" value="1"/>
</dbReference>
<dbReference type="InterPro" id="IPR011701">
    <property type="entry name" value="MFS"/>
</dbReference>
<keyword evidence="2" id="KW-0813">Transport</keyword>
<evidence type="ECO:0000256" key="4">
    <source>
        <dbReference type="ARBA" id="ARBA00022989"/>
    </source>
</evidence>
<dbReference type="PROSITE" id="PS50850">
    <property type="entry name" value="MFS"/>
    <property type="match status" value="1"/>
</dbReference>
<protein>
    <submittedName>
        <fullName evidence="8">MFS transporter</fullName>
    </submittedName>
</protein>
<feature type="transmembrane region" description="Helical" evidence="6">
    <location>
        <begin position="166"/>
        <end position="190"/>
    </location>
</feature>
<feature type="transmembrane region" description="Helical" evidence="6">
    <location>
        <begin position="68"/>
        <end position="86"/>
    </location>
</feature>
<feature type="transmembrane region" description="Helical" evidence="6">
    <location>
        <begin position="274"/>
        <end position="292"/>
    </location>
</feature>
<organism evidence="8 9">
    <name type="scientific">Fructobacillus americanaquae</name>
    <dbReference type="NCBI Taxonomy" id="2940302"/>
    <lineage>
        <taxon>Bacteria</taxon>
        <taxon>Bacillati</taxon>
        <taxon>Bacillota</taxon>
        <taxon>Bacilli</taxon>
        <taxon>Lactobacillales</taxon>
        <taxon>Lactobacillaceae</taxon>
        <taxon>Fructobacillus</taxon>
    </lineage>
</organism>
<keyword evidence="5 6" id="KW-0472">Membrane</keyword>
<feature type="transmembrane region" description="Helical" evidence="6">
    <location>
        <begin position="234"/>
        <end position="262"/>
    </location>
</feature>
<evidence type="ECO:0000256" key="1">
    <source>
        <dbReference type="ARBA" id="ARBA00004651"/>
    </source>
</evidence>
<gene>
    <name evidence="8" type="ORF">M3M36_01100</name>
</gene>
<evidence type="ECO:0000259" key="7">
    <source>
        <dbReference type="PROSITE" id="PS50850"/>
    </source>
</evidence>
<dbReference type="InterPro" id="IPR020846">
    <property type="entry name" value="MFS_dom"/>
</dbReference>
<accession>A0ABY5C0G6</accession>
<sequence>MVDFLTRLLFGVGIGLVNSLAITLVDFVYEGADQPQMLGNRSAFETIGLSLVNLSVGALLAISWRASFLAYALLFIVDWGFIRMVPEYRSQPQSAKGDSVQFSQRKHLKYLLVITGSTLYCGLLMIGVSIVNVYTPYFVLAHHLGGSMTDSLIITVYTLTSMVIGFLFGLFFTFYVVIFFWANFSLWLWVLSFFNAAHSLPTLTLSVIVVGLAYSMAGTYLFDTIANRVSSEMMGLANSILLVGCNASTALAPAIVSALNGIGSKSVLDGGIRLYGESSFILLRVIALLMWWQRKRGLGAGS</sequence>
<feature type="transmembrane region" description="Helical" evidence="6">
    <location>
        <begin position="202"/>
        <end position="222"/>
    </location>
</feature>
<dbReference type="Gene3D" id="1.20.1250.20">
    <property type="entry name" value="MFS general substrate transporter like domains"/>
    <property type="match status" value="1"/>
</dbReference>
<feature type="domain" description="Major facilitator superfamily (MFS) profile" evidence="7">
    <location>
        <begin position="1"/>
        <end position="296"/>
    </location>
</feature>
<name>A0ABY5C0G6_9LACO</name>
<dbReference type="Proteomes" id="UP001056093">
    <property type="component" value="Chromosome"/>
</dbReference>
<evidence type="ECO:0000256" key="5">
    <source>
        <dbReference type="ARBA" id="ARBA00023136"/>
    </source>
</evidence>
<evidence type="ECO:0000313" key="8">
    <source>
        <dbReference type="EMBL" id="USS92242.1"/>
    </source>
</evidence>
<feature type="transmembrane region" description="Helical" evidence="6">
    <location>
        <begin position="6"/>
        <end position="29"/>
    </location>
</feature>
<evidence type="ECO:0000256" key="2">
    <source>
        <dbReference type="ARBA" id="ARBA00022448"/>
    </source>
</evidence>